<dbReference type="InterPro" id="IPR002173">
    <property type="entry name" value="Carboh/pur_kinase_PfkB_CS"/>
</dbReference>
<dbReference type="Proteomes" id="UP000634308">
    <property type="component" value="Unassembled WGS sequence"/>
</dbReference>
<dbReference type="PROSITE" id="PS00584">
    <property type="entry name" value="PFKB_KINASES_2"/>
    <property type="match status" value="1"/>
</dbReference>
<reference evidence="5" key="1">
    <citation type="journal article" date="2019" name="Int. J. Syst. Evol. Microbiol.">
        <title>The Global Catalogue of Microorganisms (GCM) 10K type strain sequencing project: providing services to taxonomists for standard genome sequencing and annotation.</title>
        <authorList>
            <consortium name="The Broad Institute Genomics Platform"/>
            <consortium name="The Broad Institute Genome Sequencing Center for Infectious Disease"/>
            <person name="Wu L."/>
            <person name="Ma J."/>
        </authorList>
    </citation>
    <scope>NUCLEOTIDE SEQUENCE [LARGE SCALE GENOMIC DNA]</scope>
    <source>
        <strain evidence="5">JCM 31404</strain>
    </source>
</reference>
<comment type="caution">
    <text evidence="4">The sequence shown here is derived from an EMBL/GenBank/DDBJ whole genome shotgun (WGS) entry which is preliminary data.</text>
</comment>
<organism evidence="4 5">
    <name type="scientific">Deinococcus seoulensis</name>
    <dbReference type="NCBI Taxonomy" id="1837379"/>
    <lineage>
        <taxon>Bacteria</taxon>
        <taxon>Thermotogati</taxon>
        <taxon>Deinococcota</taxon>
        <taxon>Deinococci</taxon>
        <taxon>Deinococcales</taxon>
        <taxon>Deinococcaceae</taxon>
        <taxon>Deinococcus</taxon>
    </lineage>
</organism>
<keyword evidence="5" id="KW-1185">Reference proteome</keyword>
<evidence type="ECO:0000313" key="4">
    <source>
        <dbReference type="EMBL" id="GGR75168.1"/>
    </source>
</evidence>
<dbReference type="RefSeq" id="WP_229778115.1">
    <property type="nucleotide sequence ID" value="NZ_BMQM01000053.1"/>
</dbReference>
<dbReference type="InterPro" id="IPR029056">
    <property type="entry name" value="Ribokinase-like"/>
</dbReference>
<dbReference type="EMBL" id="BMQM01000053">
    <property type="protein sequence ID" value="GGR75168.1"/>
    <property type="molecule type" value="Genomic_DNA"/>
</dbReference>
<keyword evidence="1" id="KW-0808">Transferase</keyword>
<evidence type="ECO:0000256" key="1">
    <source>
        <dbReference type="ARBA" id="ARBA00022679"/>
    </source>
</evidence>
<dbReference type="Pfam" id="PF00294">
    <property type="entry name" value="PfkB"/>
    <property type="match status" value="1"/>
</dbReference>
<gene>
    <name evidence="4" type="ORF">GCM10008959_40390</name>
</gene>
<keyword evidence="2 4" id="KW-0418">Kinase</keyword>
<dbReference type="SUPFAM" id="SSF53613">
    <property type="entry name" value="Ribokinase-like"/>
    <property type="match status" value="1"/>
</dbReference>
<dbReference type="PANTHER" id="PTHR10584">
    <property type="entry name" value="SUGAR KINASE"/>
    <property type="match status" value="1"/>
</dbReference>
<protein>
    <submittedName>
        <fullName evidence="4">Carbohydrate kinase</fullName>
    </submittedName>
</protein>
<feature type="domain" description="Carbohydrate kinase PfkB" evidence="3">
    <location>
        <begin position="10"/>
        <end position="295"/>
    </location>
</feature>
<dbReference type="PANTHER" id="PTHR10584:SF166">
    <property type="entry name" value="RIBOKINASE"/>
    <property type="match status" value="1"/>
</dbReference>
<evidence type="ECO:0000259" key="3">
    <source>
        <dbReference type="Pfam" id="PF00294"/>
    </source>
</evidence>
<dbReference type="InterPro" id="IPR011611">
    <property type="entry name" value="PfkB_dom"/>
</dbReference>
<dbReference type="GO" id="GO:0016301">
    <property type="term" value="F:kinase activity"/>
    <property type="evidence" value="ECO:0007669"/>
    <property type="project" value="UniProtKB-KW"/>
</dbReference>
<accession>A0ABQ2RX93</accession>
<dbReference type="Gene3D" id="3.40.1190.20">
    <property type="match status" value="1"/>
</dbReference>
<evidence type="ECO:0000313" key="5">
    <source>
        <dbReference type="Proteomes" id="UP000634308"/>
    </source>
</evidence>
<sequence length="301" mass="31819">MTPPGRHHPDLVILGNVNVDLIMGPLAQWPAEGEEVLVPHLRWRVGGNAGNAALACHALGTDALTLTSVGDDLAGTWLRTQFPAHAVHWLGSASPTSVTAAFSHPGSERSFVTYLGHLQNLGWPDLAPHLPPARAALLAGAFLTPRLRQEYPALLARLNAQGTAAALDFGWPDGGFTPDLRAEILNWLPSVQHLLINELEATHLTGLSTPQDAARHLATHLHPQGVVVIKCGPRGAVARQGGQEYAAGAPTVHVIDSVGAGDTWNAAYLHATLHGAGLEDALHAAVQVASRAISTEPRQFR</sequence>
<name>A0ABQ2RX93_9DEIO</name>
<evidence type="ECO:0000256" key="2">
    <source>
        <dbReference type="ARBA" id="ARBA00022777"/>
    </source>
</evidence>
<proteinExistence type="predicted"/>